<evidence type="ECO:0000313" key="2">
    <source>
        <dbReference type="EMBL" id="PZG20007.1"/>
    </source>
</evidence>
<dbReference type="Gene3D" id="3.30.450.30">
    <property type="entry name" value="Dynein light chain 2a, cytoplasmic"/>
    <property type="match status" value="1"/>
</dbReference>
<comment type="caution">
    <text evidence="2">The sequence shown here is derived from an EMBL/GenBank/DDBJ whole genome shotgun (WGS) entry which is preliminary data.</text>
</comment>
<protein>
    <submittedName>
        <fullName evidence="2">Dynein regulation protein LC7</fullName>
    </submittedName>
</protein>
<dbReference type="RefSeq" id="WP_111178743.1">
    <property type="nucleotide sequence ID" value="NZ_POUD01000031.1"/>
</dbReference>
<dbReference type="Pfam" id="PF03259">
    <property type="entry name" value="Robl_LC7"/>
    <property type="match status" value="1"/>
</dbReference>
<keyword evidence="3" id="KW-1185">Reference proteome</keyword>
<dbReference type="PANTHER" id="PTHR36222:SF1">
    <property type="entry name" value="SERINE PROTEASE INHIBITOR RV3364C"/>
    <property type="match status" value="1"/>
</dbReference>
<dbReference type="EMBL" id="POUD01000031">
    <property type="protein sequence ID" value="PZG20007.1"/>
    <property type="molecule type" value="Genomic_DNA"/>
</dbReference>
<proteinExistence type="predicted"/>
<gene>
    <name evidence="2" type="ORF">C1J01_10705</name>
</gene>
<evidence type="ECO:0000259" key="1">
    <source>
        <dbReference type="SMART" id="SM00960"/>
    </source>
</evidence>
<dbReference type="OrthoDB" id="5187023at2"/>
<sequence length="143" mass="14942">MPDSRSELSWLLDDLTQRVPGVRHAIVLSADGLAMGASRDLTREDAEHLSAISAGSHSLAAGAGRHFGLGGVRQTIIELDEGFLFVTAAGQGARMAVLASGDAELGLVTYEMALMVKRVGEHLSAQPRGAAPAPVWNGAGRDR</sequence>
<dbReference type="PANTHER" id="PTHR36222">
    <property type="entry name" value="SERINE PROTEASE INHIBITOR RV3364C"/>
    <property type="match status" value="1"/>
</dbReference>
<dbReference type="SUPFAM" id="SSF103196">
    <property type="entry name" value="Roadblock/LC7 domain"/>
    <property type="match status" value="1"/>
</dbReference>
<dbReference type="Proteomes" id="UP000249304">
    <property type="component" value="Unassembled WGS sequence"/>
</dbReference>
<evidence type="ECO:0000313" key="3">
    <source>
        <dbReference type="Proteomes" id="UP000249304"/>
    </source>
</evidence>
<accession>A0A2W2FEC6</accession>
<dbReference type="InterPro" id="IPR053141">
    <property type="entry name" value="Mycobact_SerProt_Inhib_Rv3364c"/>
</dbReference>
<organism evidence="2 3">
    <name type="scientific">Nonomuraea aridisoli</name>
    <dbReference type="NCBI Taxonomy" id="2070368"/>
    <lineage>
        <taxon>Bacteria</taxon>
        <taxon>Bacillati</taxon>
        <taxon>Actinomycetota</taxon>
        <taxon>Actinomycetes</taxon>
        <taxon>Streptosporangiales</taxon>
        <taxon>Streptosporangiaceae</taxon>
        <taxon>Nonomuraea</taxon>
    </lineage>
</organism>
<dbReference type="SMART" id="SM00960">
    <property type="entry name" value="Robl_LC7"/>
    <property type="match status" value="1"/>
</dbReference>
<dbReference type="AlphaFoldDB" id="A0A2W2FEC6"/>
<reference evidence="2 3" key="1">
    <citation type="submission" date="2018-01" db="EMBL/GenBank/DDBJ databases">
        <title>Draft genome sequence of Nonomuraea sp. KC333.</title>
        <authorList>
            <person name="Sahin N."/>
            <person name="Saygin H."/>
            <person name="Ay H."/>
        </authorList>
    </citation>
    <scope>NUCLEOTIDE SEQUENCE [LARGE SCALE GENOMIC DNA]</scope>
    <source>
        <strain evidence="2 3">KC333</strain>
    </source>
</reference>
<name>A0A2W2FEC6_9ACTN</name>
<dbReference type="InterPro" id="IPR004942">
    <property type="entry name" value="Roadblock/LAMTOR2_dom"/>
</dbReference>
<feature type="domain" description="Roadblock/LAMTOR2" evidence="1">
    <location>
        <begin position="9"/>
        <end position="99"/>
    </location>
</feature>